<dbReference type="PANTHER" id="PTHR10622">
    <property type="entry name" value="HET DOMAIN-CONTAINING PROTEIN"/>
    <property type="match status" value="1"/>
</dbReference>
<dbReference type="PANTHER" id="PTHR10622:SF10">
    <property type="entry name" value="HET DOMAIN-CONTAINING PROTEIN"/>
    <property type="match status" value="1"/>
</dbReference>
<reference evidence="1" key="1">
    <citation type="journal article" date="2020" name="Stud. Mycol.">
        <title>101 Dothideomycetes genomes: a test case for predicting lifestyles and emergence of pathogens.</title>
        <authorList>
            <person name="Haridas S."/>
            <person name="Albert R."/>
            <person name="Binder M."/>
            <person name="Bloem J."/>
            <person name="Labutti K."/>
            <person name="Salamov A."/>
            <person name="Andreopoulos B."/>
            <person name="Baker S."/>
            <person name="Barry K."/>
            <person name="Bills G."/>
            <person name="Bluhm B."/>
            <person name="Cannon C."/>
            <person name="Castanera R."/>
            <person name="Culley D."/>
            <person name="Daum C."/>
            <person name="Ezra D."/>
            <person name="Gonzalez J."/>
            <person name="Henrissat B."/>
            <person name="Kuo A."/>
            <person name="Liang C."/>
            <person name="Lipzen A."/>
            <person name="Lutzoni F."/>
            <person name="Magnuson J."/>
            <person name="Mondo S."/>
            <person name="Nolan M."/>
            <person name="Ohm R."/>
            <person name="Pangilinan J."/>
            <person name="Park H.-J."/>
            <person name="Ramirez L."/>
            <person name="Alfaro M."/>
            <person name="Sun H."/>
            <person name="Tritt A."/>
            <person name="Yoshinaga Y."/>
            <person name="Zwiers L.-H."/>
            <person name="Turgeon B."/>
            <person name="Goodwin S."/>
            <person name="Spatafora J."/>
            <person name="Crous P."/>
            <person name="Grigoriev I."/>
        </authorList>
    </citation>
    <scope>NUCLEOTIDE SEQUENCE</scope>
    <source>
        <strain evidence="1">CBS 122367</strain>
    </source>
</reference>
<name>A0A6G1ID84_9PLEO</name>
<evidence type="ECO:0000313" key="1">
    <source>
        <dbReference type="EMBL" id="KAF2675931.1"/>
    </source>
</evidence>
<sequence>MRLLRCSDTGEFSLTEDFVDDEPIPPYAILSHTWGPDTEVAFDELTNGSGKDKPGYEKIRFCGEQAG</sequence>
<dbReference type="EMBL" id="MU005644">
    <property type="protein sequence ID" value="KAF2675931.1"/>
    <property type="molecule type" value="Genomic_DNA"/>
</dbReference>
<dbReference type="OrthoDB" id="674604at2759"/>
<gene>
    <name evidence="1" type="ORF">K458DRAFT_469949</name>
</gene>
<dbReference type="Proteomes" id="UP000799291">
    <property type="component" value="Unassembled WGS sequence"/>
</dbReference>
<keyword evidence="2" id="KW-1185">Reference proteome</keyword>
<organism evidence="1 2">
    <name type="scientific">Lentithecium fluviatile CBS 122367</name>
    <dbReference type="NCBI Taxonomy" id="1168545"/>
    <lineage>
        <taxon>Eukaryota</taxon>
        <taxon>Fungi</taxon>
        <taxon>Dikarya</taxon>
        <taxon>Ascomycota</taxon>
        <taxon>Pezizomycotina</taxon>
        <taxon>Dothideomycetes</taxon>
        <taxon>Pleosporomycetidae</taxon>
        <taxon>Pleosporales</taxon>
        <taxon>Massarineae</taxon>
        <taxon>Lentitheciaceae</taxon>
        <taxon>Lentithecium</taxon>
    </lineage>
</organism>
<evidence type="ECO:0000313" key="2">
    <source>
        <dbReference type="Proteomes" id="UP000799291"/>
    </source>
</evidence>
<evidence type="ECO:0008006" key="3">
    <source>
        <dbReference type="Google" id="ProtNLM"/>
    </source>
</evidence>
<accession>A0A6G1ID84</accession>
<protein>
    <recommendedName>
        <fullName evidence="3">Heterokaryon incompatibility domain-containing protein</fullName>
    </recommendedName>
</protein>
<dbReference type="AlphaFoldDB" id="A0A6G1ID84"/>
<proteinExistence type="predicted"/>